<proteinExistence type="predicted"/>
<name>A0A0F3RTI6_9LACO</name>
<dbReference type="EMBL" id="BJZI01000001">
    <property type="protein sequence ID" value="GEO65657.1"/>
    <property type="molecule type" value="Genomic_DNA"/>
</dbReference>
<protein>
    <submittedName>
        <fullName evidence="2">Uncharacterized protein</fullName>
    </submittedName>
</protein>
<reference evidence="2 3" key="1">
    <citation type="submission" date="2015-03" db="EMBL/GenBank/DDBJ databases">
        <authorList>
            <person name="Zheng J."/>
            <person name="Ganezle M."/>
        </authorList>
    </citation>
    <scope>NUCLEOTIDE SEQUENCE [LARGE SCALE GENOMIC DNA]</scope>
    <source>
        <strain evidence="2 3">LP38</strain>
    </source>
</reference>
<keyword evidence="4" id="KW-1185">Reference proteome</keyword>
<dbReference type="Proteomes" id="UP000033491">
    <property type="component" value="Unassembled WGS sequence"/>
</dbReference>
<evidence type="ECO:0000313" key="2">
    <source>
        <dbReference type="EMBL" id="KJW13323.1"/>
    </source>
</evidence>
<sequence>MATPNDDAQTYIRIYAGADGETHVDSNMAPGQTPSAMIIAALALMEHQDGHDLDRADFLQICQTLWDYHQARKDGNPE</sequence>
<dbReference type="Proteomes" id="UP000321691">
    <property type="component" value="Unassembled WGS sequence"/>
</dbReference>
<evidence type="ECO:0000313" key="3">
    <source>
        <dbReference type="Proteomes" id="UP000033491"/>
    </source>
</evidence>
<dbReference type="AlphaFoldDB" id="A0A0F3RTI6"/>
<evidence type="ECO:0000313" key="1">
    <source>
        <dbReference type="EMBL" id="GEO65657.1"/>
    </source>
</evidence>
<dbReference type="PATRIC" id="fig|216463.3.peg.2274"/>
<comment type="caution">
    <text evidence="2">The sequence shown here is derived from an EMBL/GenBank/DDBJ whole genome shotgun (WGS) entry which is preliminary data.</text>
</comment>
<evidence type="ECO:0000313" key="4">
    <source>
        <dbReference type="Proteomes" id="UP000321691"/>
    </source>
</evidence>
<dbReference type="OrthoDB" id="9919106at2"/>
<reference evidence="1 4" key="2">
    <citation type="submission" date="2019-07" db="EMBL/GenBank/DDBJ databases">
        <title>Whole genome shotgun sequence of Lactobacillus spicheri NBRC 107155.</title>
        <authorList>
            <person name="Hosoyama A."/>
            <person name="Uohara A."/>
            <person name="Ohji S."/>
            <person name="Ichikawa N."/>
        </authorList>
    </citation>
    <scope>NUCLEOTIDE SEQUENCE [LARGE SCALE GENOMIC DNA]</scope>
    <source>
        <strain evidence="1 4">NBRC 107155</strain>
    </source>
</reference>
<gene>
    <name evidence="1" type="ORF">LSP04_00760</name>
    <name evidence="2" type="ORF">VC81_02315</name>
</gene>
<dbReference type="RefSeq" id="WP_045806550.1">
    <property type="nucleotide sequence ID" value="NZ_BJZI01000001.1"/>
</dbReference>
<organism evidence="2 3">
    <name type="scientific">Levilactobacillus spicheri</name>
    <dbReference type="NCBI Taxonomy" id="216463"/>
    <lineage>
        <taxon>Bacteria</taxon>
        <taxon>Bacillati</taxon>
        <taxon>Bacillota</taxon>
        <taxon>Bacilli</taxon>
        <taxon>Lactobacillales</taxon>
        <taxon>Lactobacillaceae</taxon>
        <taxon>Levilactobacillus</taxon>
    </lineage>
</organism>
<dbReference type="EMBL" id="JZCR01000006">
    <property type="protein sequence ID" value="KJW13323.1"/>
    <property type="molecule type" value="Genomic_DNA"/>
</dbReference>
<accession>A0A0F3RTI6</accession>